<dbReference type="GO" id="GO:0003950">
    <property type="term" value="F:NAD+ poly-ADP-ribosyltransferase activity"/>
    <property type="evidence" value="ECO:0007669"/>
    <property type="project" value="UniProtKB-UniRule"/>
</dbReference>
<feature type="domain" description="PARP catalytic" evidence="2">
    <location>
        <begin position="1"/>
        <end position="34"/>
    </location>
</feature>
<dbReference type="PROSITE" id="PS51059">
    <property type="entry name" value="PARP_CATALYTIC"/>
    <property type="match status" value="1"/>
</dbReference>
<dbReference type="Proteomes" id="UP000281553">
    <property type="component" value="Unassembled WGS sequence"/>
</dbReference>
<accession>A0A3P7LIH5</accession>
<evidence type="ECO:0000259" key="2">
    <source>
        <dbReference type="PROSITE" id="PS51059"/>
    </source>
</evidence>
<dbReference type="OrthoDB" id="429950at2759"/>
<dbReference type="InterPro" id="IPR012317">
    <property type="entry name" value="Poly(ADP-ribose)pol_cat_dom"/>
</dbReference>
<reference evidence="3 4" key="1">
    <citation type="submission" date="2018-11" db="EMBL/GenBank/DDBJ databases">
        <authorList>
            <consortium name="Pathogen Informatics"/>
        </authorList>
    </citation>
    <scope>NUCLEOTIDE SEQUENCE [LARGE SCALE GENOMIC DNA]</scope>
</reference>
<dbReference type="Gene3D" id="3.90.228.10">
    <property type="match status" value="1"/>
</dbReference>
<dbReference type="SUPFAM" id="SSF56399">
    <property type="entry name" value="ADP-ribosylation"/>
    <property type="match status" value="1"/>
</dbReference>
<evidence type="ECO:0000256" key="1">
    <source>
        <dbReference type="RuleBase" id="RU362114"/>
    </source>
</evidence>
<protein>
    <recommendedName>
        <fullName evidence="1">Poly [ADP-ribose] polymerase</fullName>
        <shortName evidence="1">PARP</shortName>
        <ecNumber evidence="1">2.4.2.-</ecNumber>
    </recommendedName>
</protein>
<proteinExistence type="predicted"/>
<dbReference type="Pfam" id="PF00644">
    <property type="entry name" value="PARP"/>
    <property type="match status" value="1"/>
</dbReference>
<gene>
    <name evidence="3" type="ORF">DILT_LOCUS12435</name>
</gene>
<sequence length="34" mass="4409">MPQRTSLLYNEYVVYRYDQVRLRYLVQLRFSFKY</sequence>
<dbReference type="AlphaFoldDB" id="A0A3P7LIH5"/>
<dbReference type="EMBL" id="UYRU01066450">
    <property type="protein sequence ID" value="VDN16604.1"/>
    <property type="molecule type" value="Genomic_DNA"/>
</dbReference>
<evidence type="ECO:0000313" key="3">
    <source>
        <dbReference type="EMBL" id="VDN16604.1"/>
    </source>
</evidence>
<keyword evidence="4" id="KW-1185">Reference proteome</keyword>
<keyword evidence="1" id="KW-0328">Glycosyltransferase</keyword>
<organism evidence="3 4">
    <name type="scientific">Dibothriocephalus latus</name>
    <name type="common">Fish tapeworm</name>
    <name type="synonym">Diphyllobothrium latum</name>
    <dbReference type="NCBI Taxonomy" id="60516"/>
    <lineage>
        <taxon>Eukaryota</taxon>
        <taxon>Metazoa</taxon>
        <taxon>Spiralia</taxon>
        <taxon>Lophotrochozoa</taxon>
        <taxon>Platyhelminthes</taxon>
        <taxon>Cestoda</taxon>
        <taxon>Eucestoda</taxon>
        <taxon>Diphyllobothriidea</taxon>
        <taxon>Diphyllobothriidae</taxon>
        <taxon>Dibothriocephalus</taxon>
    </lineage>
</organism>
<name>A0A3P7LIH5_DIBLA</name>
<evidence type="ECO:0000313" key="4">
    <source>
        <dbReference type="Proteomes" id="UP000281553"/>
    </source>
</evidence>
<keyword evidence="1" id="KW-0808">Transferase</keyword>
<keyword evidence="1" id="KW-0520">NAD</keyword>
<dbReference type="EC" id="2.4.2.-" evidence="1"/>